<dbReference type="Proteomes" id="UP001269402">
    <property type="component" value="Unassembled WGS sequence"/>
</dbReference>
<name>A0AAW8PFG7_9HYPH</name>
<reference evidence="4" key="1">
    <citation type="submission" date="2023-07" db="EMBL/GenBank/DDBJ databases">
        <title>Genomic characterization of faba bean (Vicia faba) microsymbionts in Mexican soils.</title>
        <authorList>
            <person name="Rivera Orduna F.N."/>
            <person name="Guevara-Luna J."/>
            <person name="Yan J."/>
            <person name="Arroyo-Herrera I."/>
            <person name="Li Y."/>
            <person name="Vasquez-Murrieta M.S."/>
            <person name="Wang E.T."/>
        </authorList>
    </citation>
    <scope>NUCLEOTIDE SEQUENCE [LARGE SCALE GENOMIC DNA]</scope>
    <source>
        <strain evidence="4">CH6</strain>
    </source>
</reference>
<keyword evidence="2" id="KW-0732">Signal</keyword>
<sequence>MRTRLAIGAILLLAVIVPANAETDWSAVGKALGRSGAQAAGGVYRVGLSRSDLKVNLDGVQLKPALALGSWLAFKPMADRDTMMMGDLVLTQPEVNPVMTKLLKSGIEVTALHNHLLRSEPATMYMHVFGHGDPIKLATALHAALLESGTPLSDTPASAPSATIDLDTSIIDRTLGHKGKVTGGVYQISISRADKRSALSYPYDTEPSASHTRVLNEVDRDPNLFGGSAHSDN</sequence>
<dbReference type="InterPro" id="IPR011094">
    <property type="entry name" value="Uncharacterised_LppY/LpqO"/>
</dbReference>
<evidence type="ECO:0000256" key="2">
    <source>
        <dbReference type="SAM" id="SignalP"/>
    </source>
</evidence>
<dbReference type="RefSeq" id="WP_310808836.1">
    <property type="nucleotide sequence ID" value="NZ_JAVLSH010000025.1"/>
</dbReference>
<evidence type="ECO:0000256" key="1">
    <source>
        <dbReference type="SAM" id="MobiDB-lite"/>
    </source>
</evidence>
<proteinExistence type="predicted"/>
<comment type="caution">
    <text evidence="3">The sequence shown here is derived from an EMBL/GenBank/DDBJ whole genome shotgun (WGS) entry which is preliminary data.</text>
</comment>
<keyword evidence="4" id="KW-1185">Reference proteome</keyword>
<organism evidence="3 4">
    <name type="scientific">Rhizobium redzepovicii</name>
    <dbReference type="NCBI Taxonomy" id="2867518"/>
    <lineage>
        <taxon>Bacteria</taxon>
        <taxon>Pseudomonadati</taxon>
        <taxon>Pseudomonadota</taxon>
        <taxon>Alphaproteobacteria</taxon>
        <taxon>Hyphomicrobiales</taxon>
        <taxon>Rhizobiaceae</taxon>
        <taxon>Rhizobium/Agrobacterium group</taxon>
        <taxon>Rhizobium</taxon>
    </lineage>
</organism>
<feature type="region of interest" description="Disordered" evidence="1">
    <location>
        <begin position="202"/>
        <end position="233"/>
    </location>
</feature>
<feature type="signal peptide" evidence="2">
    <location>
        <begin position="1"/>
        <end position="21"/>
    </location>
</feature>
<dbReference type="EMBL" id="JAVLSH010000025">
    <property type="protein sequence ID" value="MDR9764128.1"/>
    <property type="molecule type" value="Genomic_DNA"/>
</dbReference>
<dbReference type="AlphaFoldDB" id="A0AAW8PFG7"/>
<protein>
    <submittedName>
        <fullName evidence="3">DUF1259 domain-containing protein</fullName>
    </submittedName>
</protein>
<evidence type="ECO:0000313" key="4">
    <source>
        <dbReference type="Proteomes" id="UP001269402"/>
    </source>
</evidence>
<feature type="chain" id="PRO_5044004194" evidence="2">
    <location>
        <begin position="22"/>
        <end position="233"/>
    </location>
</feature>
<evidence type="ECO:0000313" key="3">
    <source>
        <dbReference type="EMBL" id="MDR9764128.1"/>
    </source>
</evidence>
<accession>A0AAW8PFG7</accession>
<dbReference type="Pfam" id="PF07485">
    <property type="entry name" value="DUF1529"/>
    <property type="match status" value="1"/>
</dbReference>
<gene>
    <name evidence="3" type="ORF">RJJ37_31670</name>
</gene>